<dbReference type="InterPro" id="IPR003362">
    <property type="entry name" value="Bact_transf"/>
</dbReference>
<feature type="transmembrane region" description="Helical" evidence="8">
    <location>
        <begin position="138"/>
        <end position="159"/>
    </location>
</feature>
<feature type="transmembrane region" description="Helical" evidence="8">
    <location>
        <begin position="36"/>
        <end position="60"/>
    </location>
</feature>
<evidence type="ECO:0000256" key="6">
    <source>
        <dbReference type="ARBA" id="ARBA00023136"/>
    </source>
</evidence>
<dbReference type="EMBL" id="VJWA01000001">
    <property type="protein sequence ID" value="TRW17902.1"/>
    <property type="molecule type" value="Genomic_DNA"/>
</dbReference>
<keyword evidence="11" id="KW-1185">Reference proteome</keyword>
<keyword evidence="4 8" id="KW-0812">Transmembrane</keyword>
<dbReference type="GO" id="GO:0089702">
    <property type="term" value="F:undecaprenyl-phosphate glucose phosphotransferase activity"/>
    <property type="evidence" value="ECO:0007669"/>
    <property type="project" value="UniProtKB-EC"/>
</dbReference>
<gene>
    <name evidence="10" type="ORF">FMM06_07180</name>
</gene>
<evidence type="ECO:0000256" key="3">
    <source>
        <dbReference type="ARBA" id="ARBA00022679"/>
    </source>
</evidence>
<keyword evidence="5 8" id="KW-1133">Transmembrane helix</keyword>
<evidence type="ECO:0000256" key="2">
    <source>
        <dbReference type="ARBA" id="ARBA00006464"/>
    </source>
</evidence>
<evidence type="ECO:0000256" key="4">
    <source>
        <dbReference type="ARBA" id="ARBA00022692"/>
    </source>
</evidence>
<feature type="transmembrane region" description="Helical" evidence="8">
    <location>
        <begin position="105"/>
        <end position="126"/>
    </location>
</feature>
<dbReference type="Proteomes" id="UP000317894">
    <property type="component" value="Unassembled WGS sequence"/>
</dbReference>
<dbReference type="AlphaFoldDB" id="A0A552UI56"/>
<keyword evidence="7" id="KW-0270">Exopolysaccharide synthesis</keyword>
<keyword evidence="6 8" id="KW-0472">Membrane</keyword>
<sequence>MGPADQRGCDATMNDMSMPPVDGEATRQRAGLPLDVVVWTIRASEFAIVVASGLLASSWFVEAFGKGEVAMYHRVVAITAMTFAVLAEAIGCYDIDAQFSLRRAWQRVATSWIATALFMVTLGFLLKASDSVSRGWALGWFLSGGAMLLPARGAMTIWVRRLKRNGTFDSRVAIFGAGPQGARLAHYIQTHDKLTITLTGFYDDRQDGRVPRRVGGLPVLGNLSKLVDRIREGGIDQVIVALPWSADVRLQQIVSELALTPVRIRLAPDLASFVFASRPVVLLGEMPVMTLFERPISGVDAWAKAIEDRVIGGIALVLVAPLLALIAIAIKLDSPGPVLFRQPREGFNNRPFFVYKFRSMFHNRSEVDNIRQATRGDPRVTRVGAVLRKLSLDELPQLFNVMQGNMSLVGPRPHAASTRAGGKLFSDVVLSYAARHKVKPGITGWAQVCGWRGETDTEDKLIKRFEHDLYYIENWSIWFDLYIMLRTGVALVTPKNAF</sequence>
<evidence type="ECO:0000256" key="5">
    <source>
        <dbReference type="ARBA" id="ARBA00022989"/>
    </source>
</evidence>
<protein>
    <submittedName>
        <fullName evidence="10">Undecaprenyl-phosphate glucose phosphotransferase</fullName>
        <ecNumber evidence="10">2.7.8.31</ecNumber>
    </submittedName>
</protein>
<dbReference type="SUPFAM" id="SSF51735">
    <property type="entry name" value="NAD(P)-binding Rossmann-fold domains"/>
    <property type="match status" value="1"/>
</dbReference>
<keyword evidence="3 10" id="KW-0808">Transferase</keyword>
<evidence type="ECO:0000259" key="9">
    <source>
        <dbReference type="Pfam" id="PF02397"/>
    </source>
</evidence>
<evidence type="ECO:0000256" key="7">
    <source>
        <dbReference type="ARBA" id="ARBA00023169"/>
    </source>
</evidence>
<evidence type="ECO:0000313" key="11">
    <source>
        <dbReference type="Proteomes" id="UP000317894"/>
    </source>
</evidence>
<dbReference type="InterPro" id="IPR017473">
    <property type="entry name" value="Undecaprenyl-P_gluc_Ptfrase"/>
</dbReference>
<dbReference type="Gene3D" id="3.40.50.720">
    <property type="entry name" value="NAD(P)-binding Rossmann-like Domain"/>
    <property type="match status" value="1"/>
</dbReference>
<evidence type="ECO:0000313" key="10">
    <source>
        <dbReference type="EMBL" id="TRW17902.1"/>
    </source>
</evidence>
<dbReference type="InterPro" id="IPR017475">
    <property type="entry name" value="EPS_sugar_tfrase"/>
</dbReference>
<comment type="caution">
    <text evidence="10">The sequence shown here is derived from an EMBL/GenBank/DDBJ whole genome shotgun (WGS) entry which is preliminary data.</text>
</comment>
<dbReference type="EC" id="2.7.8.31" evidence="10"/>
<dbReference type="Pfam" id="PF13727">
    <property type="entry name" value="CoA_binding_3"/>
    <property type="match status" value="1"/>
</dbReference>
<proteinExistence type="inferred from homology"/>
<feature type="transmembrane region" description="Helical" evidence="8">
    <location>
        <begin position="72"/>
        <end position="93"/>
    </location>
</feature>
<dbReference type="GO" id="GO:0000271">
    <property type="term" value="P:polysaccharide biosynthetic process"/>
    <property type="evidence" value="ECO:0007669"/>
    <property type="project" value="UniProtKB-KW"/>
</dbReference>
<dbReference type="InterPro" id="IPR036291">
    <property type="entry name" value="NAD(P)-bd_dom_sf"/>
</dbReference>
<reference evidence="10 11" key="1">
    <citation type="submission" date="2019-07" db="EMBL/GenBank/DDBJ databases">
        <title>Novel species isolated from glacier.</title>
        <authorList>
            <person name="Liu Q."/>
            <person name="Xin Y.-H."/>
        </authorList>
    </citation>
    <scope>NUCLEOTIDE SEQUENCE [LARGE SCALE GENOMIC DNA]</scope>
    <source>
        <strain evidence="10 11">LB1R16</strain>
    </source>
</reference>
<feature type="domain" description="Bacterial sugar transferase" evidence="9">
    <location>
        <begin position="304"/>
        <end position="491"/>
    </location>
</feature>
<dbReference type="PANTHER" id="PTHR30576">
    <property type="entry name" value="COLANIC BIOSYNTHESIS UDP-GLUCOSE LIPID CARRIER TRANSFERASE"/>
    <property type="match status" value="1"/>
</dbReference>
<name>A0A552UI56_9SPHN</name>
<dbReference type="OrthoDB" id="9808602at2"/>
<dbReference type="Pfam" id="PF02397">
    <property type="entry name" value="Bac_transf"/>
    <property type="match status" value="1"/>
</dbReference>
<comment type="similarity">
    <text evidence="2">Belongs to the bacterial sugar transferase family.</text>
</comment>
<comment type="subcellular location">
    <subcellularLocation>
        <location evidence="1">Membrane</location>
        <topology evidence="1">Multi-pass membrane protein</topology>
    </subcellularLocation>
</comment>
<dbReference type="NCBIfam" id="TIGR03023">
    <property type="entry name" value="WcaJ_sugtrans"/>
    <property type="match status" value="1"/>
</dbReference>
<dbReference type="GO" id="GO:0016020">
    <property type="term" value="C:membrane"/>
    <property type="evidence" value="ECO:0007669"/>
    <property type="project" value="UniProtKB-SubCell"/>
</dbReference>
<feature type="transmembrane region" description="Helical" evidence="8">
    <location>
        <begin position="310"/>
        <end position="330"/>
    </location>
</feature>
<evidence type="ECO:0000256" key="1">
    <source>
        <dbReference type="ARBA" id="ARBA00004141"/>
    </source>
</evidence>
<accession>A0A552UI56</accession>
<organism evidence="10 11">
    <name type="scientific">Glacieibacterium frigidum</name>
    <dbReference type="NCBI Taxonomy" id="2593303"/>
    <lineage>
        <taxon>Bacteria</taxon>
        <taxon>Pseudomonadati</taxon>
        <taxon>Pseudomonadota</taxon>
        <taxon>Alphaproteobacteria</taxon>
        <taxon>Sphingomonadales</taxon>
        <taxon>Sphingosinicellaceae</taxon>
        <taxon>Glacieibacterium</taxon>
    </lineage>
</organism>
<dbReference type="NCBIfam" id="TIGR03025">
    <property type="entry name" value="EPS_sugtrans"/>
    <property type="match status" value="1"/>
</dbReference>
<evidence type="ECO:0000256" key="8">
    <source>
        <dbReference type="SAM" id="Phobius"/>
    </source>
</evidence>
<dbReference type="PANTHER" id="PTHR30576:SF0">
    <property type="entry name" value="UNDECAPRENYL-PHOSPHATE N-ACETYLGALACTOSAMINYL 1-PHOSPHATE TRANSFERASE-RELATED"/>
    <property type="match status" value="1"/>
</dbReference>